<organism evidence="2 3">
    <name type="scientific">Aspergillus sydowii CBS 593.65</name>
    <dbReference type="NCBI Taxonomy" id="1036612"/>
    <lineage>
        <taxon>Eukaryota</taxon>
        <taxon>Fungi</taxon>
        <taxon>Dikarya</taxon>
        <taxon>Ascomycota</taxon>
        <taxon>Pezizomycotina</taxon>
        <taxon>Eurotiomycetes</taxon>
        <taxon>Eurotiomycetidae</taxon>
        <taxon>Eurotiales</taxon>
        <taxon>Aspergillaceae</taxon>
        <taxon>Aspergillus</taxon>
        <taxon>Aspergillus subgen. Nidulantes</taxon>
    </lineage>
</organism>
<evidence type="ECO:0000256" key="1">
    <source>
        <dbReference type="SAM" id="SignalP"/>
    </source>
</evidence>
<proteinExistence type="predicted"/>
<feature type="chain" id="PRO_5012566927" evidence="1">
    <location>
        <begin position="21"/>
        <end position="104"/>
    </location>
</feature>
<evidence type="ECO:0000313" key="3">
    <source>
        <dbReference type="Proteomes" id="UP000184356"/>
    </source>
</evidence>
<feature type="signal peptide" evidence="1">
    <location>
        <begin position="1"/>
        <end position="20"/>
    </location>
</feature>
<sequence length="104" mass="12216">MFNVHRIVVALFFILLCTMAADRTDCTKDYFRDPAQSYLIKAGAAWIGHALERNNFVRDSNECKKVWCIDGASIYFCNVSIYQCFDFVFADMKKRKKKKKKERI</sequence>
<protein>
    <submittedName>
        <fullName evidence="2">Uncharacterized protein</fullName>
    </submittedName>
</protein>
<keyword evidence="3" id="KW-1185">Reference proteome</keyword>
<dbReference type="EMBL" id="KV878589">
    <property type="protein sequence ID" value="OJJ56943.1"/>
    <property type="molecule type" value="Genomic_DNA"/>
</dbReference>
<dbReference type="RefSeq" id="XP_040700749.1">
    <property type="nucleotide sequence ID" value="XM_040845051.1"/>
</dbReference>
<keyword evidence="1" id="KW-0732">Signal</keyword>
<dbReference type="OrthoDB" id="10491749at2759"/>
<accession>A0A1L9TCD3</accession>
<dbReference type="Proteomes" id="UP000184356">
    <property type="component" value="Unassembled WGS sequence"/>
</dbReference>
<reference evidence="3" key="1">
    <citation type="journal article" date="2017" name="Genome Biol.">
        <title>Comparative genomics reveals high biological diversity and specific adaptations in the industrially and medically important fungal genus Aspergillus.</title>
        <authorList>
            <person name="de Vries R.P."/>
            <person name="Riley R."/>
            <person name="Wiebenga A."/>
            <person name="Aguilar-Osorio G."/>
            <person name="Amillis S."/>
            <person name="Uchima C.A."/>
            <person name="Anderluh G."/>
            <person name="Asadollahi M."/>
            <person name="Askin M."/>
            <person name="Barry K."/>
            <person name="Battaglia E."/>
            <person name="Bayram O."/>
            <person name="Benocci T."/>
            <person name="Braus-Stromeyer S.A."/>
            <person name="Caldana C."/>
            <person name="Canovas D."/>
            <person name="Cerqueira G.C."/>
            <person name="Chen F."/>
            <person name="Chen W."/>
            <person name="Choi C."/>
            <person name="Clum A."/>
            <person name="Dos Santos R.A."/>
            <person name="Damasio A.R."/>
            <person name="Diallinas G."/>
            <person name="Emri T."/>
            <person name="Fekete E."/>
            <person name="Flipphi M."/>
            <person name="Freyberg S."/>
            <person name="Gallo A."/>
            <person name="Gournas C."/>
            <person name="Habgood R."/>
            <person name="Hainaut M."/>
            <person name="Harispe M.L."/>
            <person name="Henrissat B."/>
            <person name="Hilden K.S."/>
            <person name="Hope R."/>
            <person name="Hossain A."/>
            <person name="Karabika E."/>
            <person name="Karaffa L."/>
            <person name="Karanyi Z."/>
            <person name="Krasevec N."/>
            <person name="Kuo A."/>
            <person name="Kusch H."/>
            <person name="LaButti K."/>
            <person name="Lagendijk E.L."/>
            <person name="Lapidus A."/>
            <person name="Levasseur A."/>
            <person name="Lindquist E."/>
            <person name="Lipzen A."/>
            <person name="Logrieco A.F."/>
            <person name="MacCabe A."/>
            <person name="Maekelae M.R."/>
            <person name="Malavazi I."/>
            <person name="Melin P."/>
            <person name="Meyer V."/>
            <person name="Mielnichuk N."/>
            <person name="Miskei M."/>
            <person name="Molnar A.P."/>
            <person name="Mule G."/>
            <person name="Ngan C.Y."/>
            <person name="Orejas M."/>
            <person name="Orosz E."/>
            <person name="Ouedraogo J.P."/>
            <person name="Overkamp K.M."/>
            <person name="Park H.-S."/>
            <person name="Perrone G."/>
            <person name="Piumi F."/>
            <person name="Punt P.J."/>
            <person name="Ram A.F."/>
            <person name="Ramon A."/>
            <person name="Rauscher S."/>
            <person name="Record E."/>
            <person name="Riano-Pachon D.M."/>
            <person name="Robert V."/>
            <person name="Roehrig J."/>
            <person name="Ruller R."/>
            <person name="Salamov A."/>
            <person name="Salih N.S."/>
            <person name="Samson R.A."/>
            <person name="Sandor E."/>
            <person name="Sanguinetti M."/>
            <person name="Schuetze T."/>
            <person name="Sepcic K."/>
            <person name="Shelest E."/>
            <person name="Sherlock G."/>
            <person name="Sophianopoulou V."/>
            <person name="Squina F.M."/>
            <person name="Sun H."/>
            <person name="Susca A."/>
            <person name="Todd R.B."/>
            <person name="Tsang A."/>
            <person name="Unkles S.E."/>
            <person name="van de Wiele N."/>
            <person name="van Rossen-Uffink D."/>
            <person name="Oliveira J.V."/>
            <person name="Vesth T.C."/>
            <person name="Visser J."/>
            <person name="Yu J.-H."/>
            <person name="Zhou M."/>
            <person name="Andersen M.R."/>
            <person name="Archer D.B."/>
            <person name="Baker S.E."/>
            <person name="Benoit I."/>
            <person name="Brakhage A.A."/>
            <person name="Braus G.H."/>
            <person name="Fischer R."/>
            <person name="Frisvad J.C."/>
            <person name="Goldman G.H."/>
            <person name="Houbraken J."/>
            <person name="Oakley B."/>
            <person name="Pocsi I."/>
            <person name="Scazzocchio C."/>
            <person name="Seiboth B."/>
            <person name="vanKuyk P.A."/>
            <person name="Wortman J."/>
            <person name="Dyer P.S."/>
            <person name="Grigoriev I.V."/>
        </authorList>
    </citation>
    <scope>NUCLEOTIDE SEQUENCE [LARGE SCALE GENOMIC DNA]</scope>
    <source>
        <strain evidence="3">CBS 593.65</strain>
    </source>
</reference>
<dbReference type="GeneID" id="63761124"/>
<gene>
    <name evidence="2" type="ORF">ASPSYDRAFT_33092</name>
</gene>
<name>A0A1L9TCD3_9EURO</name>
<dbReference type="VEuPathDB" id="FungiDB:ASPSYDRAFT_33092"/>
<evidence type="ECO:0000313" key="2">
    <source>
        <dbReference type="EMBL" id="OJJ56943.1"/>
    </source>
</evidence>
<dbReference type="AlphaFoldDB" id="A0A1L9TCD3"/>